<keyword evidence="1" id="KW-0812">Transmembrane</keyword>
<dbReference type="RefSeq" id="WP_273678090.1">
    <property type="nucleotide sequence ID" value="NZ_JAQQXQ010000006.1"/>
</dbReference>
<sequence length="79" mass="8832">MWKWIFIGFALFYAIALALLAIGTFGLFGQERDPLSGIFLIPLGLPWNLIGDRAGLAGPWLAMLAPAINAAILYWLWRR</sequence>
<reference evidence="2 3" key="1">
    <citation type="submission" date="2022-10" db="EMBL/GenBank/DDBJ databases">
        <title>Erythrobacter sp. sf7 Genome sequencing.</title>
        <authorList>
            <person name="Park S."/>
        </authorList>
    </citation>
    <scope>NUCLEOTIDE SEQUENCE [LARGE SCALE GENOMIC DNA]</scope>
    <source>
        <strain evidence="3">sf7</strain>
    </source>
</reference>
<evidence type="ECO:0000313" key="2">
    <source>
        <dbReference type="EMBL" id="MDC8754881.1"/>
    </source>
</evidence>
<keyword evidence="3" id="KW-1185">Reference proteome</keyword>
<evidence type="ECO:0000256" key="1">
    <source>
        <dbReference type="SAM" id="Phobius"/>
    </source>
</evidence>
<dbReference type="EMBL" id="JAQQXQ010000006">
    <property type="protein sequence ID" value="MDC8754881.1"/>
    <property type="molecule type" value="Genomic_DNA"/>
</dbReference>
<keyword evidence="1" id="KW-0472">Membrane</keyword>
<evidence type="ECO:0000313" key="3">
    <source>
        <dbReference type="Proteomes" id="UP001216558"/>
    </source>
</evidence>
<organism evidence="2 3">
    <name type="scientific">Erythrobacter fulvus</name>
    <dbReference type="NCBI Taxonomy" id="2987523"/>
    <lineage>
        <taxon>Bacteria</taxon>
        <taxon>Pseudomonadati</taxon>
        <taxon>Pseudomonadota</taxon>
        <taxon>Alphaproteobacteria</taxon>
        <taxon>Sphingomonadales</taxon>
        <taxon>Erythrobacteraceae</taxon>
        <taxon>Erythrobacter/Porphyrobacter group</taxon>
        <taxon>Erythrobacter</taxon>
    </lineage>
</organism>
<protein>
    <submittedName>
        <fullName evidence="2">Uncharacterized protein</fullName>
    </submittedName>
</protein>
<feature type="transmembrane region" description="Helical" evidence="1">
    <location>
        <begin position="57"/>
        <end position="77"/>
    </location>
</feature>
<keyword evidence="1" id="KW-1133">Transmembrane helix</keyword>
<name>A0ABT5JQT6_9SPHN</name>
<dbReference type="Proteomes" id="UP001216558">
    <property type="component" value="Unassembled WGS sequence"/>
</dbReference>
<comment type="caution">
    <text evidence="2">The sequence shown here is derived from an EMBL/GenBank/DDBJ whole genome shotgun (WGS) entry which is preliminary data.</text>
</comment>
<gene>
    <name evidence="2" type="ORF">OIK40_09535</name>
</gene>
<feature type="transmembrane region" description="Helical" evidence="1">
    <location>
        <begin position="6"/>
        <end position="28"/>
    </location>
</feature>
<proteinExistence type="predicted"/>
<accession>A0ABT5JQT6</accession>